<evidence type="ECO:0000313" key="2">
    <source>
        <dbReference type="EMBL" id="AFF18214.1"/>
    </source>
</evidence>
<dbReference type="EMBL" id="JQ245703">
    <property type="protein sequence ID" value="AFF18214.1"/>
    <property type="molecule type" value="Genomic_DNA"/>
</dbReference>
<dbReference type="AlphaFoldDB" id="H9C6L0"/>
<feature type="chain" id="PRO_5003618252" evidence="1">
    <location>
        <begin position="22"/>
        <end position="132"/>
    </location>
</feature>
<organism evidence="2">
    <name type="scientific">Psychrobacter sp. DAB_AL60</name>
    <dbReference type="NCBI Taxonomy" id="1028419"/>
    <lineage>
        <taxon>Bacteria</taxon>
        <taxon>Pseudomonadati</taxon>
        <taxon>Pseudomonadota</taxon>
        <taxon>Gammaproteobacteria</taxon>
        <taxon>Moraxellales</taxon>
        <taxon>Moraxellaceae</taxon>
        <taxon>Psychrobacter</taxon>
    </lineage>
</organism>
<proteinExistence type="predicted"/>
<name>H9C6L0_9GAMM</name>
<protein>
    <submittedName>
        <fullName evidence="2">Uncharacterized protein</fullName>
    </submittedName>
</protein>
<keyword evidence="1" id="KW-0732">Signal</keyword>
<keyword evidence="2" id="KW-0614">Plasmid</keyword>
<feature type="signal peptide" evidence="1">
    <location>
        <begin position="1"/>
        <end position="21"/>
    </location>
</feature>
<evidence type="ECO:0000256" key="1">
    <source>
        <dbReference type="SAM" id="SignalP"/>
    </source>
</evidence>
<accession>H9C6L0</accession>
<dbReference type="RefSeq" id="WP_015060785.1">
    <property type="nucleotide sequence ID" value="NC_019277.1"/>
</dbReference>
<sequence length="132" mass="15002">MKRLILFLTLFVFSTFNTVLASDYISDENDQNFINSFLKDNKSLTKNVTIIDYQSNIEKVEKLNDIAALQPLFCGMKLIGNSGSVRILEAQQHTRFWVNMSKGGSVTRMHMSLTKGKVFHLDTSYQGITCLI</sequence>
<reference evidence="2" key="1">
    <citation type="journal article" date="2013" name="Extremophiles">
        <title>Plasmid diversity in arctic strains of Psychrobacter spp.</title>
        <authorList>
            <person name="Dziewit L."/>
            <person name="Cegielski A."/>
            <person name="Romaniuk K."/>
            <person name="Uhrynowski W."/>
            <person name="Szych A."/>
            <person name="Niesiobedzki P."/>
            <person name="Zmuda-Baranowska M.J."/>
            <person name="Zdanowski M.K."/>
            <person name="Bartosik D."/>
        </authorList>
    </citation>
    <scope>NUCLEOTIDE SEQUENCE</scope>
    <source>
        <strain evidence="2">DAB_AL60</strain>
        <plasmid evidence="2">pP60P1</plasmid>
    </source>
</reference>
<geneLocation type="plasmid" evidence="2">
    <name>pP60P1</name>
</geneLocation>